<dbReference type="AlphaFoldDB" id="T1IWK2"/>
<dbReference type="PROSITE" id="PS51034">
    <property type="entry name" value="ZP_2"/>
    <property type="match status" value="1"/>
</dbReference>
<name>T1IWK2_STRMM</name>
<keyword evidence="4" id="KW-1185">Reference proteome</keyword>
<dbReference type="PANTHER" id="PTHR47327">
    <property type="entry name" value="FI18240P1-RELATED"/>
    <property type="match status" value="1"/>
</dbReference>
<dbReference type="HOGENOM" id="CLU_753523_0_0_1"/>
<proteinExistence type="predicted"/>
<protein>
    <recommendedName>
        <fullName evidence="5">Apple domain-containing protein</fullName>
    </recommendedName>
</protein>
<feature type="domain" description="ZP" evidence="2">
    <location>
        <begin position="220"/>
        <end position="368"/>
    </location>
</feature>
<dbReference type="EnsemblMetazoa" id="SMAR005572-RA">
    <property type="protein sequence ID" value="SMAR005572-PA"/>
    <property type="gene ID" value="SMAR005572"/>
</dbReference>
<dbReference type="InterPro" id="IPR052774">
    <property type="entry name" value="Celegans_DevNeuronal_Protein"/>
</dbReference>
<evidence type="ECO:0000313" key="3">
    <source>
        <dbReference type="EnsemblMetazoa" id="SMAR005572-PA"/>
    </source>
</evidence>
<dbReference type="STRING" id="126957.T1IWK2"/>
<feature type="domain" description="Apple" evidence="1">
    <location>
        <begin position="133"/>
        <end position="214"/>
    </location>
</feature>
<reference evidence="3" key="2">
    <citation type="submission" date="2015-02" db="UniProtKB">
        <authorList>
            <consortium name="EnsemblMetazoa"/>
        </authorList>
    </citation>
    <scope>IDENTIFICATION</scope>
</reference>
<dbReference type="EMBL" id="JH431620">
    <property type="status" value="NOT_ANNOTATED_CDS"/>
    <property type="molecule type" value="Genomic_DNA"/>
</dbReference>
<dbReference type="OMA" id="ENECANT"/>
<accession>T1IWK2</accession>
<dbReference type="Gene3D" id="3.50.4.10">
    <property type="entry name" value="Hepatocyte Growth Factor"/>
    <property type="match status" value="2"/>
</dbReference>
<dbReference type="PhylomeDB" id="T1IWK2"/>
<dbReference type="Proteomes" id="UP000014500">
    <property type="component" value="Unassembled WGS sequence"/>
</dbReference>
<dbReference type="GO" id="GO:0009653">
    <property type="term" value="P:anatomical structure morphogenesis"/>
    <property type="evidence" value="ECO:0007669"/>
    <property type="project" value="TreeGrafter"/>
</dbReference>
<dbReference type="SUPFAM" id="SSF57414">
    <property type="entry name" value="Hairpin loop containing domain-like"/>
    <property type="match status" value="2"/>
</dbReference>
<dbReference type="Pfam" id="PF00024">
    <property type="entry name" value="PAN_1"/>
    <property type="match status" value="2"/>
</dbReference>
<evidence type="ECO:0000259" key="2">
    <source>
        <dbReference type="PROSITE" id="PS51034"/>
    </source>
</evidence>
<organism evidence="3 4">
    <name type="scientific">Strigamia maritima</name>
    <name type="common">European centipede</name>
    <name type="synonym">Geophilus maritimus</name>
    <dbReference type="NCBI Taxonomy" id="126957"/>
    <lineage>
        <taxon>Eukaryota</taxon>
        <taxon>Metazoa</taxon>
        <taxon>Ecdysozoa</taxon>
        <taxon>Arthropoda</taxon>
        <taxon>Myriapoda</taxon>
        <taxon>Chilopoda</taxon>
        <taxon>Pleurostigmophora</taxon>
        <taxon>Geophilomorpha</taxon>
        <taxon>Linotaeniidae</taxon>
        <taxon>Strigamia</taxon>
    </lineage>
</organism>
<dbReference type="SMART" id="SM00473">
    <property type="entry name" value="PAN_AP"/>
    <property type="match status" value="2"/>
</dbReference>
<evidence type="ECO:0000313" key="4">
    <source>
        <dbReference type="Proteomes" id="UP000014500"/>
    </source>
</evidence>
<reference evidence="4" key="1">
    <citation type="submission" date="2011-05" db="EMBL/GenBank/DDBJ databases">
        <authorList>
            <person name="Richards S.R."/>
            <person name="Qu J."/>
            <person name="Jiang H."/>
            <person name="Jhangiani S.N."/>
            <person name="Agravi P."/>
            <person name="Goodspeed R."/>
            <person name="Gross S."/>
            <person name="Mandapat C."/>
            <person name="Jackson L."/>
            <person name="Mathew T."/>
            <person name="Pu L."/>
            <person name="Thornton R."/>
            <person name="Saada N."/>
            <person name="Wilczek-Boney K.B."/>
            <person name="Lee S."/>
            <person name="Kovar C."/>
            <person name="Wu Y."/>
            <person name="Scherer S.E."/>
            <person name="Worley K.C."/>
            <person name="Muzny D.M."/>
            <person name="Gibbs R."/>
        </authorList>
    </citation>
    <scope>NUCLEOTIDE SEQUENCE</scope>
    <source>
        <strain evidence="4">Brora</strain>
    </source>
</reference>
<dbReference type="eggNOG" id="ENOG502QRTZ">
    <property type="taxonomic scope" value="Eukaryota"/>
</dbReference>
<dbReference type="PANTHER" id="PTHR47327:SF2">
    <property type="entry name" value="FI18240P1-RELATED"/>
    <property type="match status" value="1"/>
</dbReference>
<evidence type="ECO:0008006" key="5">
    <source>
        <dbReference type="Google" id="ProtNLM"/>
    </source>
</evidence>
<dbReference type="PROSITE" id="PS50948">
    <property type="entry name" value="PAN"/>
    <property type="match status" value="2"/>
</dbReference>
<dbReference type="InterPro" id="IPR056953">
    <property type="entry name" value="CUT_N"/>
</dbReference>
<dbReference type="InterPro" id="IPR001507">
    <property type="entry name" value="ZP_dom"/>
</dbReference>
<evidence type="ECO:0000259" key="1">
    <source>
        <dbReference type="PROSITE" id="PS50948"/>
    </source>
</evidence>
<dbReference type="Pfam" id="PF25057">
    <property type="entry name" value="CUT_N"/>
    <property type="match status" value="1"/>
</dbReference>
<dbReference type="InterPro" id="IPR003609">
    <property type="entry name" value="Pan_app"/>
</dbReference>
<feature type="domain" description="Apple" evidence="1">
    <location>
        <begin position="30"/>
        <end position="125"/>
    </location>
</feature>
<sequence>MKPDFACCFQLMQIKNQNYYRHHNFHQKICPPDNGPSSPYGISEWAWERVLDSELKGHVIKQFHTNSRTDCALFCLQEEEFSCHSANYNYKRRLCSLNDIDRFSLSQLAVLLSVRKDVDYLENHHTTDPGRLCEYQKLDGRIMKTVDAVYQNITSLYVCRQLCSASPFRCQSFDFGSTDKNACRLSHHSTASLTHIHEPYLEMPDTATYELTTCFSVTVECRSACMIAKIHTNKLFNGKMYAKPRSQSCMTDVSNELKFELRMPYDDTNCNVQHDSAGAYSNDIVLQHHDLIVTNQDIGLSVHCQYDLQKKNVSNRINVNNHDDDMREKASETSIVPSPKISMKIINLLGNDLIGDPLTLRIEITDDN</sequence>
<dbReference type="CDD" id="cd01099">
    <property type="entry name" value="PAN_AP_HGF"/>
    <property type="match status" value="1"/>
</dbReference>